<gene>
    <name evidence="7" type="ORF">C7443_102264</name>
</gene>
<evidence type="ECO:0000256" key="3">
    <source>
        <dbReference type="SAM" id="MobiDB-lite"/>
    </source>
</evidence>
<keyword evidence="4" id="KW-0472">Membrane</keyword>
<dbReference type="SUPFAM" id="SSF110296">
    <property type="entry name" value="Oligoxyloglucan reducing end-specific cellobiohydrolase"/>
    <property type="match status" value="1"/>
</dbReference>
<accession>A0A317MYL0</accession>
<dbReference type="PANTHER" id="PTHR47199">
    <property type="entry name" value="PHOTOSYSTEM II STABILITY/ASSEMBLY FACTOR HCF136, CHLOROPLASTIC"/>
    <property type="match status" value="1"/>
</dbReference>
<evidence type="ECO:0000313" key="8">
    <source>
        <dbReference type="Proteomes" id="UP000246569"/>
    </source>
</evidence>
<dbReference type="RefSeq" id="WP_146213227.1">
    <property type="nucleotide sequence ID" value="NZ_QGTJ01000002.1"/>
</dbReference>
<keyword evidence="8" id="KW-1185">Reference proteome</keyword>
<dbReference type="InterPro" id="IPR027417">
    <property type="entry name" value="P-loop_NTPase"/>
</dbReference>
<protein>
    <submittedName>
        <fullName evidence="7">Photosystem II stability/assembly factor-like uncharacterized protein</fullName>
    </submittedName>
</protein>
<evidence type="ECO:0000259" key="6">
    <source>
        <dbReference type="Pfam" id="PF14870"/>
    </source>
</evidence>
<dbReference type="InterPro" id="IPR028203">
    <property type="entry name" value="PSII_CF48-like_dom"/>
</dbReference>
<dbReference type="Gene3D" id="3.40.50.300">
    <property type="entry name" value="P-loop containing nucleotide triphosphate hydrolases"/>
    <property type="match status" value="1"/>
</dbReference>
<keyword evidence="1" id="KW-0602">Photosynthesis</keyword>
<dbReference type="InterPro" id="IPR015943">
    <property type="entry name" value="WD40/YVTN_repeat-like_dom_sf"/>
</dbReference>
<sequence length="1463" mass="154721">MAKSATASLSRRRPAAFALRSARGLSLLGGALLLLVSTVLALRQPPRLDAWQPPASLLSVDGWSAPREYNAFMRQPLLGADIVDVQLAGTGVWLLSAAGEILYSADGGIVWQRQWAEAELPMAAESAAGAMTAAAASFDKALAGIAPPVEAPSNTNNSAFKPVQPSPVQQQAPAAQQQQQQQPPIVEPPRTGPPLPLNALYFLANGRDGWAVGADGRLLSTADGGQHWQAQRIAAGATLYGVYFVDAVHGWIVGENGLQLSTTDGGRSWQEPAPTRALPPPTLYAVYFLDAARGWAVGEAGSILSSRDGGQSWQPQASGSRASLGAIHVAADGRGWASGADGTLLLTGDGGVSWRPAAAPARMQAVDFAADGQYGVAAGALGLSVSRDGGTSWQALAQARGLAFEQVRMTADAQRIWAAGPRGTLLASVDGGAHWYRPVRGGAQWLARLQFSAAQAPAWATAAGGRLALSDDGERWQPRQPLAVAGLSLLDLQFAADGRHGWAVGVADGSSDGYAGDTQGVVLASVDGGERWQLQNSGTPRRLRAVAFAADARHGWVVGDRGTILASSDGGTHWQAQSSGSGRDLWAVCAAADGVQALAVGDGGSVLASVDGRQWRAQASGSIQPLNALHCADDLRRAWAVGERGTLLVSRDGGQLWQTQPSGVDVALYGVSFAADGRRGWAVGAEGTLLATSDGGERWQRLPRLSAQNLLDVQASADGRSVRVVGNGPTLLASDDGGRSWRGGELNPEAAARDWPRYQRDPAPWMALAWAAGIGLLLLAVRKPRAEYAAQPSVADAPASDKPLEPGEPDALAFAPLARGLAFFMRNEHTRPPLTLAITGNWGTGKSSLMNLLRGELERHGVRAVWFNAWHHQKEEHLLAALIDGIRRQAIPPSWSLDGLRFRWRLLMIRSGRRWPWALLVLLLACWSGGYFLKDFPLRFERAWALTQTLTTQFTAALTSGEAGDKRSNISALPAAANAVADETEKTSEARPQATTGSAGGLARGLAALAAALAAGSGLLKAVRAFGVKPEVLLASLSDKTSVRDLGAQTSFRYRYQQEFAEVTRALEPRTMLILIDDLDRCQPDHVLEVLEAVNFLVSSGDCFIVLGIDKEKVQGALGIAFKELAQEMADQAASVRGEPLSDEERARAKRERYARDYLEKLINIEVPVPLLDPADPPRSRGMLAGGEHAPAGEQRLHGWQRRLHGLASVLLGGSLVVAAAGGGFYLAGITPEPPADLALLAVAVPPSPGAQAGVEPAAPLPALAGPQRATAVAAPGQAAERPLLSSGVGVALLIALALLAVRLRRPDIVVRDSQHFADALDIWLPYLLTVRRPTPRALKRYQNRVRYVAMRQRPLDGDAGPFDRLLRRLLGVAPAAHTDEAPLSEALLVALGARQLVEPEALLDEAGSRGGRLDDAHATPAQQAALDVAVARHRERFGADSWPPSAAQLRRFLALSEGIAIR</sequence>
<feature type="domain" description="Photosynthesis system II assembly factor Ycf48/Hcf136-like" evidence="6">
    <location>
        <begin position="657"/>
        <end position="747"/>
    </location>
</feature>
<dbReference type="InterPro" id="IPR011646">
    <property type="entry name" value="KAP_P-loop"/>
</dbReference>
<feature type="transmembrane region" description="Helical" evidence="4">
    <location>
        <begin position="915"/>
        <end position="933"/>
    </location>
</feature>
<evidence type="ECO:0000256" key="2">
    <source>
        <dbReference type="ARBA" id="ARBA00023276"/>
    </source>
</evidence>
<dbReference type="PANTHER" id="PTHR47199:SF2">
    <property type="entry name" value="PHOTOSYSTEM II STABILITY_ASSEMBLY FACTOR HCF136, CHLOROPLASTIC"/>
    <property type="match status" value="1"/>
</dbReference>
<name>A0A317MYL0_9GAMM</name>
<feature type="region of interest" description="Disordered" evidence="3">
    <location>
        <begin position="149"/>
        <end position="191"/>
    </location>
</feature>
<organism evidence="7 8">
    <name type="scientific">Plasticicumulans acidivorans</name>
    <dbReference type="NCBI Taxonomy" id="886464"/>
    <lineage>
        <taxon>Bacteria</taxon>
        <taxon>Pseudomonadati</taxon>
        <taxon>Pseudomonadota</taxon>
        <taxon>Gammaproteobacteria</taxon>
        <taxon>Candidatus Competibacteraceae</taxon>
        <taxon>Plasticicumulans</taxon>
    </lineage>
</organism>
<dbReference type="GO" id="GO:0009523">
    <property type="term" value="C:photosystem II"/>
    <property type="evidence" value="ECO:0007669"/>
    <property type="project" value="UniProtKB-KW"/>
</dbReference>
<evidence type="ECO:0000256" key="4">
    <source>
        <dbReference type="SAM" id="Phobius"/>
    </source>
</evidence>
<reference evidence="7 8" key="1">
    <citation type="submission" date="2018-05" db="EMBL/GenBank/DDBJ databases">
        <title>Genomic Encyclopedia of Type Strains, Phase IV (KMG-IV): sequencing the most valuable type-strain genomes for metagenomic binning, comparative biology and taxonomic classification.</title>
        <authorList>
            <person name="Goeker M."/>
        </authorList>
    </citation>
    <scope>NUCLEOTIDE SEQUENCE [LARGE SCALE GENOMIC DNA]</scope>
    <source>
        <strain evidence="7 8">DSM 23606</strain>
    </source>
</reference>
<evidence type="ECO:0000313" key="7">
    <source>
        <dbReference type="EMBL" id="PWV64614.1"/>
    </source>
</evidence>
<dbReference type="Pfam" id="PF14870">
    <property type="entry name" value="PSII_BNR"/>
    <property type="match status" value="3"/>
</dbReference>
<feature type="domain" description="KAP NTPase" evidence="5">
    <location>
        <begin position="816"/>
        <end position="1125"/>
    </location>
</feature>
<proteinExistence type="predicted"/>
<dbReference type="Gene3D" id="2.130.10.10">
    <property type="entry name" value="YVTN repeat-like/Quinoprotein amine dehydrogenase"/>
    <property type="match status" value="3"/>
</dbReference>
<feature type="transmembrane region" description="Helical" evidence="4">
    <location>
        <begin position="1284"/>
        <end position="1302"/>
    </location>
</feature>
<dbReference type="Pfam" id="PF07693">
    <property type="entry name" value="KAP_NTPase"/>
    <property type="match status" value="1"/>
</dbReference>
<dbReference type="SUPFAM" id="SSF52540">
    <property type="entry name" value="P-loop containing nucleoside triphosphate hydrolases"/>
    <property type="match status" value="1"/>
</dbReference>
<evidence type="ECO:0000256" key="1">
    <source>
        <dbReference type="ARBA" id="ARBA00022531"/>
    </source>
</evidence>
<keyword evidence="4" id="KW-1133">Transmembrane helix</keyword>
<dbReference type="InterPro" id="IPR036278">
    <property type="entry name" value="Sialidase_sf"/>
</dbReference>
<feature type="domain" description="Photosynthesis system II assembly factor Ycf48/Hcf136-like" evidence="6">
    <location>
        <begin position="205"/>
        <end position="437"/>
    </location>
</feature>
<dbReference type="CDD" id="cd15482">
    <property type="entry name" value="Sialidase_non-viral"/>
    <property type="match status" value="1"/>
</dbReference>
<dbReference type="GO" id="GO:0015979">
    <property type="term" value="P:photosynthesis"/>
    <property type="evidence" value="ECO:0007669"/>
    <property type="project" value="UniProtKB-KW"/>
</dbReference>
<keyword evidence="4" id="KW-0812">Transmembrane</keyword>
<feature type="transmembrane region" description="Helical" evidence="4">
    <location>
        <begin position="1206"/>
        <end position="1228"/>
    </location>
</feature>
<feature type="compositionally biased region" description="Low complexity" evidence="3">
    <location>
        <begin position="162"/>
        <end position="184"/>
    </location>
</feature>
<dbReference type="EMBL" id="QGTJ01000002">
    <property type="protein sequence ID" value="PWV64614.1"/>
    <property type="molecule type" value="Genomic_DNA"/>
</dbReference>
<dbReference type="SUPFAM" id="SSF50939">
    <property type="entry name" value="Sialidases"/>
    <property type="match status" value="1"/>
</dbReference>
<dbReference type="Proteomes" id="UP000246569">
    <property type="component" value="Unassembled WGS sequence"/>
</dbReference>
<comment type="caution">
    <text evidence="7">The sequence shown here is derived from an EMBL/GenBank/DDBJ whole genome shotgun (WGS) entry which is preliminary data.</text>
</comment>
<feature type="domain" description="Photosynthesis system II assembly factor Ycf48/Hcf136-like" evidence="6">
    <location>
        <begin position="530"/>
        <end position="581"/>
    </location>
</feature>
<dbReference type="OrthoDB" id="88903at2"/>
<evidence type="ECO:0000259" key="5">
    <source>
        <dbReference type="Pfam" id="PF07693"/>
    </source>
</evidence>
<keyword evidence="2" id="KW-0604">Photosystem II</keyword>